<dbReference type="WBParaSite" id="GPUH_0000416301-mRNA-1">
    <property type="protein sequence ID" value="GPUH_0000416301-mRNA-1"/>
    <property type="gene ID" value="GPUH_0000416301"/>
</dbReference>
<feature type="transmembrane region" description="Helical" evidence="1">
    <location>
        <begin position="29"/>
        <end position="51"/>
    </location>
</feature>
<sequence>LFLPSVNFDLFLVCCNCRYTEKVKILNPIFIFLIPYLAYLTAEMFGLSSILA</sequence>
<proteinExistence type="predicted"/>
<keyword evidence="1" id="KW-0812">Transmembrane</keyword>
<evidence type="ECO:0000256" key="1">
    <source>
        <dbReference type="SAM" id="Phobius"/>
    </source>
</evidence>
<reference evidence="2" key="1">
    <citation type="submission" date="2016-06" db="UniProtKB">
        <authorList>
            <consortium name="WormBaseParasite"/>
        </authorList>
    </citation>
    <scope>IDENTIFICATION</scope>
</reference>
<dbReference type="AlphaFoldDB" id="A0A183D615"/>
<keyword evidence="1" id="KW-1133">Transmembrane helix</keyword>
<name>A0A183D615_9BILA</name>
<evidence type="ECO:0000313" key="2">
    <source>
        <dbReference type="WBParaSite" id="GPUH_0000416301-mRNA-1"/>
    </source>
</evidence>
<keyword evidence="1" id="KW-0472">Membrane</keyword>
<organism evidence="2">
    <name type="scientific">Gongylonema pulchrum</name>
    <dbReference type="NCBI Taxonomy" id="637853"/>
    <lineage>
        <taxon>Eukaryota</taxon>
        <taxon>Metazoa</taxon>
        <taxon>Ecdysozoa</taxon>
        <taxon>Nematoda</taxon>
        <taxon>Chromadorea</taxon>
        <taxon>Rhabditida</taxon>
        <taxon>Spirurina</taxon>
        <taxon>Spiruromorpha</taxon>
        <taxon>Spiruroidea</taxon>
        <taxon>Gongylonematidae</taxon>
        <taxon>Gongylonema</taxon>
    </lineage>
</organism>
<accession>A0A183D615</accession>
<protein>
    <submittedName>
        <fullName evidence="2">Ovule protein</fullName>
    </submittedName>
</protein>